<evidence type="ECO:0000313" key="2">
    <source>
        <dbReference type="EMBL" id="MBD8120023.1"/>
    </source>
</evidence>
<keyword evidence="1" id="KW-0812">Transmembrane</keyword>
<keyword evidence="1" id="KW-1133">Transmembrane helix</keyword>
<feature type="transmembrane region" description="Helical" evidence="1">
    <location>
        <begin position="138"/>
        <end position="161"/>
    </location>
</feature>
<dbReference type="RefSeq" id="WP_191942896.1">
    <property type="nucleotide sequence ID" value="NZ_JACYNP010000001.1"/>
</dbReference>
<evidence type="ECO:0008006" key="4">
    <source>
        <dbReference type="Google" id="ProtNLM"/>
    </source>
</evidence>
<feature type="transmembrane region" description="Helical" evidence="1">
    <location>
        <begin position="72"/>
        <end position="89"/>
    </location>
</feature>
<sequence length="234" mass="25745">MNNDLQLVKSALARFGVMLALTLFSVAMVFVDIFIAKTDILETSFTEVSQEAMLALIAGLFWLSAREPGQRGVGILIGGFFACMLIRELDGLFDPISHSFWLWPALLTAGTCVYRALGYKGAWRDVVSGLARFSVRPAFGFIMAGLLALIFSRLFGMGSLWHGILQEGYARLAKTTVEEGVELLAYSICLGGALDYFLELRRDLSRFDDLTELQISSPAKARRRAAAAELETTV</sequence>
<evidence type="ECO:0000313" key="3">
    <source>
        <dbReference type="Proteomes" id="UP000625247"/>
    </source>
</evidence>
<dbReference type="Proteomes" id="UP000625247">
    <property type="component" value="Unassembled WGS sequence"/>
</dbReference>
<name>A0ABR9A1V0_9PSED</name>
<proteinExistence type="predicted"/>
<accession>A0ABR9A1V0</accession>
<evidence type="ECO:0000256" key="1">
    <source>
        <dbReference type="SAM" id="Phobius"/>
    </source>
</evidence>
<keyword evidence="3" id="KW-1185">Reference proteome</keyword>
<feature type="transmembrane region" description="Helical" evidence="1">
    <location>
        <begin position="12"/>
        <end position="36"/>
    </location>
</feature>
<protein>
    <recommendedName>
        <fullName evidence="4">Permease</fullName>
    </recommendedName>
</protein>
<organism evidence="2 3">
    <name type="scientific">Pseudomonas lutea</name>
    <dbReference type="NCBI Taxonomy" id="243924"/>
    <lineage>
        <taxon>Bacteria</taxon>
        <taxon>Pseudomonadati</taxon>
        <taxon>Pseudomonadota</taxon>
        <taxon>Gammaproteobacteria</taxon>
        <taxon>Pseudomonadales</taxon>
        <taxon>Pseudomonadaceae</taxon>
        <taxon>Pseudomonas</taxon>
    </lineage>
</organism>
<comment type="caution">
    <text evidence="2">The sequence shown here is derived from an EMBL/GenBank/DDBJ whole genome shotgun (WGS) entry which is preliminary data.</text>
</comment>
<keyword evidence="1" id="KW-0472">Membrane</keyword>
<feature type="transmembrane region" description="Helical" evidence="1">
    <location>
        <begin position="48"/>
        <end position="65"/>
    </location>
</feature>
<feature type="transmembrane region" description="Helical" evidence="1">
    <location>
        <begin position="101"/>
        <end position="117"/>
    </location>
</feature>
<dbReference type="EMBL" id="JACYNP010000001">
    <property type="protein sequence ID" value="MBD8120023.1"/>
    <property type="molecule type" value="Genomic_DNA"/>
</dbReference>
<gene>
    <name evidence="2" type="ORF">IFT62_02250</name>
</gene>
<reference evidence="2 3" key="1">
    <citation type="journal article" date="2020" name="FEMS Microbiol. Ecol.">
        <title>Temporal dynamics of bacterial communities during seed development and maturation.</title>
        <authorList>
            <person name="Chesneau G."/>
            <person name="Torres-Cortes G."/>
            <person name="Briand M."/>
            <person name="Darrasse A."/>
            <person name="Preveaux A."/>
            <person name="Marais C."/>
            <person name="Jacques M.A."/>
            <person name="Shade A."/>
            <person name="Barret M."/>
        </authorList>
    </citation>
    <scope>NUCLEOTIDE SEQUENCE [LARGE SCALE GENOMIC DNA]</scope>
    <source>
        <strain evidence="2 3">CFBP13723</strain>
    </source>
</reference>